<organism evidence="1 2">
    <name type="scientific">Rhodonellum psychrophilum GCM71 = DSM 17998</name>
    <dbReference type="NCBI Taxonomy" id="1123057"/>
    <lineage>
        <taxon>Bacteria</taxon>
        <taxon>Pseudomonadati</taxon>
        <taxon>Bacteroidota</taxon>
        <taxon>Cytophagia</taxon>
        <taxon>Cytophagales</taxon>
        <taxon>Cytophagaceae</taxon>
        <taxon>Rhodonellum</taxon>
    </lineage>
</organism>
<proteinExistence type="predicted"/>
<gene>
    <name evidence="1" type="ORF">P872_21415</name>
</gene>
<accession>U5BXQ2</accession>
<comment type="caution">
    <text evidence="1">The sequence shown here is derived from an EMBL/GenBank/DDBJ whole genome shotgun (WGS) entry which is preliminary data.</text>
</comment>
<reference evidence="1 2" key="1">
    <citation type="journal article" date="2013" name="Genome Announc.">
        <title>Draft Genome Sequence of the Psychrophilic and Alkaliphilic Rhodonellum psychrophilum Strain GCM71T.</title>
        <authorList>
            <person name="Hauptmann A.L."/>
            <person name="Glaring M.A."/>
            <person name="Hallin P.F."/>
            <person name="Prieme A."/>
            <person name="Stougaard P."/>
        </authorList>
    </citation>
    <scope>NUCLEOTIDE SEQUENCE [LARGE SCALE GENOMIC DNA]</scope>
    <source>
        <strain evidence="1 2">GCM71</strain>
    </source>
</reference>
<keyword evidence="2" id="KW-1185">Reference proteome</keyword>
<name>U5BXQ2_9BACT</name>
<dbReference type="EMBL" id="AWXR01000081">
    <property type="protein sequence ID" value="ERM80702.1"/>
    <property type="molecule type" value="Genomic_DNA"/>
</dbReference>
<evidence type="ECO:0000313" key="1">
    <source>
        <dbReference type="EMBL" id="ERM80702.1"/>
    </source>
</evidence>
<protein>
    <submittedName>
        <fullName evidence="1">Uncharacterized protein</fullName>
    </submittedName>
</protein>
<dbReference type="AlphaFoldDB" id="U5BXQ2"/>
<dbReference type="Proteomes" id="UP000016843">
    <property type="component" value="Unassembled WGS sequence"/>
</dbReference>
<evidence type="ECO:0000313" key="2">
    <source>
        <dbReference type="Proteomes" id="UP000016843"/>
    </source>
</evidence>
<sequence length="44" mass="5219">MDLKLQENQSIWGIRRGSDVVDSKRISNYNYLQLQAEMVLHNRV</sequence>